<dbReference type="PROSITE" id="PS50060">
    <property type="entry name" value="MAM_2"/>
    <property type="match status" value="1"/>
</dbReference>
<feature type="domain" description="MAM" evidence="5">
    <location>
        <begin position="117"/>
        <end position="278"/>
    </location>
</feature>
<reference evidence="7" key="1">
    <citation type="journal article" date="2023" name="PLoS Negl. Trop. Dis.">
        <title>A genome sequence for Biomphalaria pfeifferi, the major vector snail for the human-infecting parasite Schistosoma mansoni.</title>
        <authorList>
            <person name="Bu L."/>
            <person name="Lu L."/>
            <person name="Laidemitt M.R."/>
            <person name="Zhang S.M."/>
            <person name="Mutuku M."/>
            <person name="Mkoji G."/>
            <person name="Steinauer M."/>
            <person name="Loker E.S."/>
        </authorList>
    </citation>
    <scope>NUCLEOTIDE SEQUENCE</scope>
    <source>
        <strain evidence="7">KasaAsao</strain>
    </source>
</reference>
<feature type="compositionally biased region" description="Low complexity" evidence="3">
    <location>
        <begin position="479"/>
        <end position="489"/>
    </location>
</feature>
<keyword evidence="4" id="KW-0812">Transmembrane</keyword>
<feature type="region of interest" description="Disordered" evidence="3">
    <location>
        <begin position="693"/>
        <end position="953"/>
    </location>
</feature>
<evidence type="ECO:0000256" key="1">
    <source>
        <dbReference type="ARBA" id="ARBA00023157"/>
    </source>
</evidence>
<organism evidence="7 8">
    <name type="scientific">Biomphalaria pfeifferi</name>
    <name type="common">Bloodfluke planorb</name>
    <name type="synonym">Freshwater snail</name>
    <dbReference type="NCBI Taxonomy" id="112525"/>
    <lineage>
        <taxon>Eukaryota</taxon>
        <taxon>Metazoa</taxon>
        <taxon>Spiralia</taxon>
        <taxon>Lophotrochozoa</taxon>
        <taxon>Mollusca</taxon>
        <taxon>Gastropoda</taxon>
        <taxon>Heterobranchia</taxon>
        <taxon>Euthyneura</taxon>
        <taxon>Panpulmonata</taxon>
        <taxon>Hygrophila</taxon>
        <taxon>Lymnaeoidea</taxon>
        <taxon>Planorbidae</taxon>
        <taxon>Biomphalaria</taxon>
    </lineage>
</organism>
<evidence type="ECO:0000259" key="6">
    <source>
        <dbReference type="PROSITE" id="PS50923"/>
    </source>
</evidence>
<dbReference type="InterPro" id="IPR051560">
    <property type="entry name" value="MAM_domain-containing"/>
</dbReference>
<reference evidence="7" key="2">
    <citation type="submission" date="2023-04" db="EMBL/GenBank/DDBJ databases">
        <authorList>
            <person name="Bu L."/>
            <person name="Lu L."/>
            <person name="Laidemitt M.R."/>
            <person name="Zhang S.M."/>
            <person name="Mutuku M."/>
            <person name="Mkoji G."/>
            <person name="Steinauer M."/>
            <person name="Loker E.S."/>
        </authorList>
    </citation>
    <scope>NUCLEOTIDE SEQUENCE</scope>
    <source>
        <strain evidence="7">KasaAsao</strain>
        <tissue evidence="7">Whole Snail</tissue>
    </source>
</reference>
<feature type="compositionally biased region" description="Polar residues" evidence="3">
    <location>
        <begin position="654"/>
        <end position="675"/>
    </location>
</feature>
<dbReference type="InterPro" id="IPR013320">
    <property type="entry name" value="ConA-like_dom_sf"/>
</dbReference>
<keyword evidence="2" id="KW-0768">Sushi</keyword>
<dbReference type="Gene3D" id="2.60.120.200">
    <property type="match status" value="1"/>
</dbReference>
<feature type="compositionally biased region" description="Polar residues" evidence="3">
    <location>
        <begin position="291"/>
        <end position="303"/>
    </location>
</feature>
<dbReference type="SMART" id="SM00032">
    <property type="entry name" value="CCP"/>
    <property type="match status" value="2"/>
</dbReference>
<feature type="compositionally biased region" description="Low complexity" evidence="3">
    <location>
        <begin position="305"/>
        <end position="332"/>
    </location>
</feature>
<feature type="compositionally biased region" description="Basic and acidic residues" evidence="3">
    <location>
        <begin position="891"/>
        <end position="953"/>
    </location>
</feature>
<feature type="compositionally biased region" description="Basic and acidic residues" evidence="3">
    <location>
        <begin position="503"/>
        <end position="514"/>
    </location>
</feature>
<keyword evidence="8" id="KW-1185">Reference proteome</keyword>
<dbReference type="AlphaFoldDB" id="A0AAD8BFJ4"/>
<evidence type="ECO:0000259" key="5">
    <source>
        <dbReference type="PROSITE" id="PS50060"/>
    </source>
</evidence>
<dbReference type="GO" id="GO:0016020">
    <property type="term" value="C:membrane"/>
    <property type="evidence" value="ECO:0007669"/>
    <property type="project" value="InterPro"/>
</dbReference>
<feature type="compositionally biased region" description="Basic and acidic residues" evidence="3">
    <location>
        <begin position="791"/>
        <end position="809"/>
    </location>
</feature>
<evidence type="ECO:0000313" key="7">
    <source>
        <dbReference type="EMBL" id="KAK0053446.1"/>
    </source>
</evidence>
<protein>
    <submittedName>
        <fullName evidence="7">Proteoglycan 4</fullName>
    </submittedName>
</protein>
<dbReference type="InterPro" id="IPR000998">
    <property type="entry name" value="MAM_dom"/>
</dbReference>
<feature type="compositionally biased region" description="Low complexity" evidence="3">
    <location>
        <begin position="341"/>
        <end position="386"/>
    </location>
</feature>
<dbReference type="Proteomes" id="UP001233172">
    <property type="component" value="Unassembled WGS sequence"/>
</dbReference>
<accession>A0AAD8BFJ4</accession>
<feature type="compositionally biased region" description="Basic and acidic residues" evidence="3">
    <location>
        <begin position="852"/>
        <end position="884"/>
    </location>
</feature>
<dbReference type="SMART" id="SM00137">
    <property type="entry name" value="MAM"/>
    <property type="match status" value="1"/>
</dbReference>
<keyword evidence="4" id="KW-1133">Transmembrane helix</keyword>
<dbReference type="Pfam" id="PF00084">
    <property type="entry name" value="Sushi"/>
    <property type="match status" value="2"/>
</dbReference>
<dbReference type="CDD" id="cd00033">
    <property type="entry name" value="CCP"/>
    <property type="match status" value="1"/>
</dbReference>
<dbReference type="Gene3D" id="2.10.70.10">
    <property type="entry name" value="Complement Module, domain 1"/>
    <property type="match status" value="2"/>
</dbReference>
<dbReference type="PANTHER" id="PTHR23282">
    <property type="entry name" value="APICAL ENDOSOMAL GLYCOPROTEIN PRECURSOR"/>
    <property type="match status" value="1"/>
</dbReference>
<feature type="non-terminal residue" evidence="7">
    <location>
        <position position="1073"/>
    </location>
</feature>
<dbReference type="SUPFAM" id="SSF49899">
    <property type="entry name" value="Concanavalin A-like lectins/glucanases"/>
    <property type="match status" value="1"/>
</dbReference>
<dbReference type="EMBL" id="JASAOG010000086">
    <property type="protein sequence ID" value="KAK0053446.1"/>
    <property type="molecule type" value="Genomic_DNA"/>
</dbReference>
<dbReference type="CDD" id="cd06263">
    <property type="entry name" value="MAM"/>
    <property type="match status" value="1"/>
</dbReference>
<feature type="compositionally biased region" description="Basic and acidic residues" evidence="3">
    <location>
        <begin position="612"/>
        <end position="631"/>
    </location>
</feature>
<dbReference type="PANTHER" id="PTHR23282:SF142">
    <property type="entry name" value="MAM DOMAIN-CONTAINING PROTEIN"/>
    <property type="match status" value="1"/>
</dbReference>
<feature type="region of interest" description="Disordered" evidence="3">
    <location>
        <begin position="479"/>
        <end position="516"/>
    </location>
</feature>
<evidence type="ECO:0000256" key="2">
    <source>
        <dbReference type="PROSITE-ProRule" id="PRU00302"/>
    </source>
</evidence>
<feature type="compositionally biased region" description="Basic and acidic residues" evidence="3">
    <location>
        <begin position="769"/>
        <end position="783"/>
    </location>
</feature>
<gene>
    <name evidence="7" type="ORF">Bpfe_017144</name>
</gene>
<feature type="domain" description="Sushi" evidence="6">
    <location>
        <begin position="1"/>
        <end position="53"/>
    </location>
</feature>
<comment type="caution">
    <text evidence="7">The sequence shown here is derived from an EMBL/GenBank/DDBJ whole genome shotgun (WGS) entry which is preliminary data.</text>
</comment>
<feature type="region of interest" description="Disordered" evidence="3">
    <location>
        <begin position="564"/>
        <end position="675"/>
    </location>
</feature>
<evidence type="ECO:0000256" key="4">
    <source>
        <dbReference type="SAM" id="Phobius"/>
    </source>
</evidence>
<feature type="compositionally biased region" description="Basic and acidic residues" evidence="3">
    <location>
        <begin position="702"/>
        <end position="718"/>
    </location>
</feature>
<dbReference type="InterPro" id="IPR035976">
    <property type="entry name" value="Sushi/SCR/CCP_sf"/>
</dbReference>
<feature type="compositionally biased region" description="Polar residues" evidence="3">
    <location>
        <begin position="490"/>
        <end position="502"/>
    </location>
</feature>
<feature type="compositionally biased region" description="Polar residues" evidence="3">
    <location>
        <begin position="632"/>
        <end position="641"/>
    </location>
</feature>
<name>A0AAD8BFJ4_BIOPF</name>
<dbReference type="PRINTS" id="PR00020">
    <property type="entry name" value="MAMDOMAIN"/>
</dbReference>
<dbReference type="PROSITE" id="PS50923">
    <property type="entry name" value="SUSHI"/>
    <property type="match status" value="2"/>
</dbReference>
<comment type="caution">
    <text evidence="2">Lacks conserved residue(s) required for the propagation of feature annotation.</text>
</comment>
<evidence type="ECO:0000256" key="3">
    <source>
        <dbReference type="SAM" id="MobiDB-lite"/>
    </source>
</evidence>
<dbReference type="SUPFAM" id="SSF57535">
    <property type="entry name" value="Complement control module/SCR domain"/>
    <property type="match status" value="2"/>
</dbReference>
<sequence>CPSLSQFKNGEDEQLSPFKRKLSCNKGYTLYGPQYIYCTDRGVWIPEVPSCIKSGCPYLPINQNVRVSEGKQKGSMKSYFCNPSFILSGADRVLCDGTRWSGVSPNCVKYDTLTRNFTCDFEDKGFCGWIQDINDDFDWTRWSGKTLSDETGPSSDHTGNPNGHYIYIETTDMLRNSKAILMSPTFLPYRGINKCVEFWYHSFGRNAGALRVHLKPIPAKGKPLVIFDRDGLNNDTWFRGFAEIRAQQYTYNILFEATVGGAYGDIALDDINIYNCKVPTRPPVKGVTPATRKTQTLTQSKVQLPTAKPTTTKPTTAKPTTTKLTTAVPMTAEPTTAEPITSEPTTAEPKTAEPTTEEPTTAEPTTEEPTSAEPAQTSASSTETASMEIASTDGIITLSLPTVTTINNITTPPMVTDGTTKDTLMVSLMKEDFSSFVGSGDDTITEVPEPTYFWTTGPDETPSSENTPVPTMDILRYTTENTNSEDSNNIVDNSKISNTNDNEAPKSKSKEKPGRHPAYVAGLIGSVLAVIIAVIILVIGIRKWNRKRQSSSAVKEVNENELNEILVNDSKPDTSTPPENPSDKGNVETTLKADLEATNNPKPDTSPPPENPSDKESVEKEEANSKSDKDINNGSKETQTIDNREDDNAKKTLGANTNEEFKTNSNEIVTENITPDTEAKIIDSTTISSNVEALLSSGSKDNNAKERDKENKAEEKTDLTSTADGNVEDKNDEKKIDKTDSPNTEDKIPLLETHKKSNDHKFSMFKKLFRNEDAKSAKNKNPDSETAGTSKEQEQKEETANTISVDERVSSQQSNDVENVVVQKAEGQNDKLASVEGQDFQLPKAEGQNVEMPKEEGQHVESSKYEINKDNTQKAPMDKKANEKHLKKIKKDRENEEKRRKQEEKKKKKEESKAKKDKTKKDVSKAKDEIGEWKDVSKAKDEIGEWKDVSKAKDEIGELQTKSLQDKNIETKDADGNALTAQTNIGLDDQCVEIQKEEKSEREAVSSITLGKNDQVFGITTNLFDLINNSKDPLIPEITNQDDNQTPGEGASIGTPSDADMTLTHNDTIVVRF</sequence>
<feature type="compositionally biased region" description="Basic and acidic residues" evidence="3">
    <location>
        <begin position="727"/>
        <end position="762"/>
    </location>
</feature>
<proteinExistence type="predicted"/>
<feature type="compositionally biased region" description="Basic and acidic residues" evidence="3">
    <location>
        <begin position="581"/>
        <end position="595"/>
    </location>
</feature>
<dbReference type="InterPro" id="IPR000436">
    <property type="entry name" value="Sushi_SCR_CCP_dom"/>
</dbReference>
<dbReference type="Pfam" id="PF00629">
    <property type="entry name" value="MAM"/>
    <property type="match status" value="1"/>
</dbReference>
<keyword evidence="4" id="KW-0472">Membrane</keyword>
<feature type="region of interest" description="Disordered" evidence="3">
    <location>
        <begin position="1039"/>
        <end position="1059"/>
    </location>
</feature>
<feature type="region of interest" description="Disordered" evidence="3">
    <location>
        <begin position="282"/>
        <end position="386"/>
    </location>
</feature>
<evidence type="ECO:0000313" key="8">
    <source>
        <dbReference type="Proteomes" id="UP001233172"/>
    </source>
</evidence>
<keyword evidence="1 2" id="KW-1015">Disulfide bond</keyword>
<feature type="transmembrane region" description="Helical" evidence="4">
    <location>
        <begin position="518"/>
        <end position="541"/>
    </location>
</feature>
<feature type="disulfide bond" evidence="2">
    <location>
        <begin position="24"/>
        <end position="51"/>
    </location>
</feature>
<feature type="domain" description="Sushi" evidence="6">
    <location>
        <begin position="54"/>
        <end position="109"/>
    </location>
</feature>